<keyword evidence="5" id="KW-1185">Reference proteome</keyword>
<dbReference type="Gene3D" id="1.10.510.10">
    <property type="entry name" value="Transferase(Phosphotransferase) domain 1"/>
    <property type="match status" value="1"/>
</dbReference>
<evidence type="ECO:0000313" key="4">
    <source>
        <dbReference type="EMBL" id="CAE7610666.1"/>
    </source>
</evidence>
<dbReference type="EMBL" id="CAJNIZ010041057">
    <property type="protein sequence ID" value="CAE7610666.1"/>
    <property type="molecule type" value="Genomic_DNA"/>
</dbReference>
<dbReference type="OrthoDB" id="312720at2759"/>
<comment type="caution">
    <text evidence="4">The sequence shown here is derived from an EMBL/GenBank/DDBJ whole genome shotgun (WGS) entry which is preliminary data.</text>
</comment>
<dbReference type="InterPro" id="IPR000719">
    <property type="entry name" value="Prot_kinase_dom"/>
</dbReference>
<feature type="non-terminal residue" evidence="4">
    <location>
        <position position="73"/>
    </location>
</feature>
<protein>
    <recommendedName>
        <fullName evidence="3">Protein kinase domain-containing protein</fullName>
    </recommendedName>
</protein>
<organism evidence="4 5">
    <name type="scientific">Symbiodinium pilosum</name>
    <name type="common">Dinoflagellate</name>
    <dbReference type="NCBI Taxonomy" id="2952"/>
    <lineage>
        <taxon>Eukaryota</taxon>
        <taxon>Sar</taxon>
        <taxon>Alveolata</taxon>
        <taxon>Dinophyceae</taxon>
        <taxon>Suessiales</taxon>
        <taxon>Symbiodiniaceae</taxon>
        <taxon>Symbiodinium</taxon>
    </lineage>
</organism>
<evidence type="ECO:0000256" key="1">
    <source>
        <dbReference type="ARBA" id="ARBA00022741"/>
    </source>
</evidence>
<accession>A0A812VC22</accession>
<reference evidence="4" key="1">
    <citation type="submission" date="2021-02" db="EMBL/GenBank/DDBJ databases">
        <authorList>
            <person name="Dougan E. K."/>
            <person name="Rhodes N."/>
            <person name="Thang M."/>
            <person name="Chan C."/>
        </authorList>
    </citation>
    <scope>NUCLEOTIDE SEQUENCE</scope>
</reference>
<dbReference type="GO" id="GO:0004674">
    <property type="term" value="F:protein serine/threonine kinase activity"/>
    <property type="evidence" value="ECO:0007669"/>
    <property type="project" value="TreeGrafter"/>
</dbReference>
<keyword evidence="2" id="KW-0067">ATP-binding</keyword>
<dbReference type="PROSITE" id="PS50011">
    <property type="entry name" value="PROTEIN_KINASE_DOM"/>
    <property type="match status" value="1"/>
</dbReference>
<evidence type="ECO:0000259" key="3">
    <source>
        <dbReference type="PROSITE" id="PS50011"/>
    </source>
</evidence>
<dbReference type="Pfam" id="PF00069">
    <property type="entry name" value="Pkinase"/>
    <property type="match status" value="1"/>
</dbReference>
<dbReference type="Proteomes" id="UP000649617">
    <property type="component" value="Unassembled WGS sequence"/>
</dbReference>
<feature type="domain" description="Protein kinase" evidence="3">
    <location>
        <begin position="1"/>
        <end position="73"/>
    </location>
</feature>
<dbReference type="SUPFAM" id="SSF56112">
    <property type="entry name" value="Protein kinase-like (PK-like)"/>
    <property type="match status" value="1"/>
</dbReference>
<dbReference type="PANTHER" id="PTHR44329">
    <property type="entry name" value="SERINE/THREONINE-PROTEIN KINASE TNNI3K-RELATED"/>
    <property type="match status" value="1"/>
</dbReference>
<dbReference type="InterPro" id="IPR011009">
    <property type="entry name" value="Kinase-like_dom_sf"/>
</dbReference>
<dbReference type="AlphaFoldDB" id="A0A812VC22"/>
<evidence type="ECO:0000256" key="2">
    <source>
        <dbReference type="ARBA" id="ARBA00022840"/>
    </source>
</evidence>
<evidence type="ECO:0000313" key="5">
    <source>
        <dbReference type="Proteomes" id="UP000649617"/>
    </source>
</evidence>
<name>A0A812VC22_SYMPI</name>
<gene>
    <name evidence="4" type="ORF">SPIL2461_LOCUS16099</name>
</gene>
<dbReference type="InterPro" id="IPR051681">
    <property type="entry name" value="Ser/Thr_Kinases-Pseudokinases"/>
</dbReference>
<feature type="non-terminal residue" evidence="4">
    <location>
        <position position="1"/>
    </location>
</feature>
<dbReference type="GO" id="GO:0005524">
    <property type="term" value="F:ATP binding"/>
    <property type="evidence" value="ECO:0007669"/>
    <property type="project" value="UniProtKB-KW"/>
</dbReference>
<sequence>VLLNSSWQPKLCDFGLAKIREQTALQTTLRGVSPIWAPPEIFDDKGGGVTEKVDVYSFGVILFELSTRKLPYA</sequence>
<keyword evidence="1" id="KW-0547">Nucleotide-binding</keyword>
<dbReference type="PANTHER" id="PTHR44329:SF298">
    <property type="entry name" value="MIXED LINEAGE KINASE DOMAIN-LIKE PROTEIN"/>
    <property type="match status" value="1"/>
</dbReference>
<proteinExistence type="predicted"/>